<dbReference type="GO" id="GO:0004020">
    <property type="term" value="F:adenylylsulfate kinase activity"/>
    <property type="evidence" value="ECO:0007669"/>
    <property type="project" value="UniProtKB-EC"/>
</dbReference>
<sequence length="167" mass="18709">MLIIFGGLPGTGKTTIAKQLAQTIQAVYLRIDTIEQVLQHSKLISADCLGPEGYLIAYELAKDNLALGLKVVADSVNPIDITRNDWLTVAQHVGVPSLAIEVICSNQTEHRRRVEERTADIEHHVLPTWQEVMDKDYQPWDNVDLQLDTAVLSVEENVKKIIDLLPY</sequence>
<dbReference type="PATRIC" id="fig|45076.6.peg.1031"/>
<dbReference type="Proteomes" id="UP000054662">
    <property type="component" value="Unassembled WGS sequence"/>
</dbReference>
<dbReference type="RefSeq" id="WP_058492771.1">
    <property type="nucleotide sequence ID" value="NZ_CBCRUR010000007.1"/>
</dbReference>
<gene>
    <name evidence="1" type="primary">cysC</name>
    <name evidence="1" type="ORF">Lwor_0949</name>
</gene>
<dbReference type="Gene3D" id="3.40.50.300">
    <property type="entry name" value="P-loop containing nucleotide triphosphate hydrolases"/>
    <property type="match status" value="1"/>
</dbReference>
<evidence type="ECO:0000313" key="2">
    <source>
        <dbReference type="Proteomes" id="UP000054662"/>
    </source>
</evidence>
<keyword evidence="1" id="KW-0808">Transferase</keyword>
<reference evidence="1 2" key="1">
    <citation type="submission" date="2015-11" db="EMBL/GenBank/DDBJ databases">
        <title>Genomic analysis of 38 Legionella species identifies large and diverse effector repertoires.</title>
        <authorList>
            <person name="Burstein D."/>
            <person name="Amaro F."/>
            <person name="Zusman T."/>
            <person name="Lifshitz Z."/>
            <person name="Cohen O."/>
            <person name="Gilbert J.A."/>
            <person name="Pupko T."/>
            <person name="Shuman H.A."/>
            <person name="Segal G."/>
        </authorList>
    </citation>
    <scope>NUCLEOTIDE SEQUENCE [LARGE SCALE GENOMIC DNA]</scope>
    <source>
        <strain evidence="1 2">ATCC 49508</strain>
    </source>
</reference>
<keyword evidence="1" id="KW-0418">Kinase</keyword>
<dbReference type="InterPro" id="IPR027417">
    <property type="entry name" value="P-loop_NTPase"/>
</dbReference>
<protein>
    <submittedName>
        <fullName evidence="1">Adenylyl-sulfate kinase</fullName>
        <ecNumber evidence="1">2.7.1.25</ecNumber>
    </submittedName>
</protein>
<dbReference type="AlphaFoldDB" id="A0A0W1AHB0"/>
<dbReference type="EC" id="2.7.1.25" evidence="1"/>
<dbReference type="Pfam" id="PF13671">
    <property type="entry name" value="AAA_33"/>
    <property type="match status" value="1"/>
</dbReference>
<name>A0A0W1AHB0_9GAMM</name>
<evidence type="ECO:0000313" key="1">
    <source>
        <dbReference type="EMBL" id="KTD80706.1"/>
    </source>
</evidence>
<accession>A0A0W1AHB0</accession>
<comment type="caution">
    <text evidence="1">The sequence shown here is derived from an EMBL/GenBank/DDBJ whole genome shotgun (WGS) entry which is preliminary data.</text>
</comment>
<dbReference type="OrthoDB" id="3819922at2"/>
<dbReference type="STRING" id="45076.Lwor_0949"/>
<dbReference type="SUPFAM" id="SSF52540">
    <property type="entry name" value="P-loop containing nucleoside triphosphate hydrolases"/>
    <property type="match status" value="1"/>
</dbReference>
<dbReference type="PANTHER" id="PTHR37807:SF3">
    <property type="entry name" value="OS07G0160300 PROTEIN"/>
    <property type="match status" value="1"/>
</dbReference>
<proteinExistence type="predicted"/>
<dbReference type="PANTHER" id="PTHR37807">
    <property type="entry name" value="OS07G0160300 PROTEIN"/>
    <property type="match status" value="1"/>
</dbReference>
<dbReference type="EMBL" id="LNZC01000009">
    <property type="protein sequence ID" value="KTD80706.1"/>
    <property type="molecule type" value="Genomic_DNA"/>
</dbReference>
<keyword evidence="2" id="KW-1185">Reference proteome</keyword>
<organism evidence="1 2">
    <name type="scientific">Legionella worsleiensis</name>
    <dbReference type="NCBI Taxonomy" id="45076"/>
    <lineage>
        <taxon>Bacteria</taxon>
        <taxon>Pseudomonadati</taxon>
        <taxon>Pseudomonadota</taxon>
        <taxon>Gammaproteobacteria</taxon>
        <taxon>Legionellales</taxon>
        <taxon>Legionellaceae</taxon>
        <taxon>Legionella</taxon>
    </lineage>
</organism>